<dbReference type="Pfam" id="PF08659">
    <property type="entry name" value="KR"/>
    <property type="match status" value="2"/>
</dbReference>
<dbReference type="InterPro" id="IPR029069">
    <property type="entry name" value="HotDog_dom_sf"/>
</dbReference>
<protein>
    <submittedName>
        <fullName evidence="13">SDR family NAD(P)-dependent oxidoreductase</fullName>
    </submittedName>
</protein>
<organism evidence="13">
    <name type="scientific">Micromonospora carbonacea</name>
    <dbReference type="NCBI Taxonomy" id="47853"/>
    <lineage>
        <taxon>Bacteria</taxon>
        <taxon>Bacillati</taxon>
        <taxon>Actinomycetota</taxon>
        <taxon>Actinomycetes</taxon>
        <taxon>Micromonosporales</taxon>
        <taxon>Micromonosporaceae</taxon>
        <taxon>Micromonospora</taxon>
    </lineage>
</organism>
<feature type="domain" description="Carrier" evidence="10">
    <location>
        <begin position="346"/>
        <end position="423"/>
    </location>
</feature>
<dbReference type="InterPro" id="IPR057326">
    <property type="entry name" value="KR_dom"/>
</dbReference>
<sequence>MGTDHDHGTADRAGGVTASRSDVRELLEAFGRGELTRAEVTQRIAALSGPAVPEPVSRIWRHDEPFLAAHVIFGQQVLLGMAHCAMAAEAARSTGGASADLANVAFHEPVVLTAGQSATVTVRARRDHDRVRFDSVYTVDGGPERRSVSGEFTTPTAPGEPVDLAALLAAATAERAASEVAAVPLLARDPALRSVERVWLTTGGALGRLRLDPAARAAVTDLAVHPALLDGGFVVGAAALEPALLTPTDGSTWVTVAIRAVRGGGTALPDDCWCRAEITGQQSDLISMDLTYCDDTGTVLLAVSGLSVRRVGSGVVTQPDPGAATAAPAPGVAPTVGAAAAVPAAGGLAERVAGYLAALLTQAAGAGANPDRRVPFMQLGADSSTLIGLTREIENDLGIELYPTLFFEHQTIDELTAALVAAHGDVLAHRLPAAAPMSARAEGSVPVEPVPAPAVAPIQSPAGPASAPAVVAASASAVVALDPSRDPRRDIAVIGMDARFAGSPDVRAFWAHVRAGTDLVTEIPADRWNWRDWYDADPAEPNRTYSRWGSFIEADKFDPAFFGVSRREAIWLDPQLRVLLEVVHGTTEDAGYADRLRGSRTGLYLGVSFHEYWDEIIRAGVPITDYQAVTGVPSSLSGRLSYLFDLHGPSVPVDNACASSLTALHLAVRALRAGECETALVAGANLLISPLHYVYTSRAGALSPTGRCHTFDAAADGYVPGEGVAALLLKPLDAALRDGDRVHAVIKGSATNHGGRANNPTAPRPEAQTRLLLDAWADAGIDPRTLGYLEAHGTGTLLGDPIEVNALRQAMTEYGGPPPSAGSCLIGSSKAHLGHLEACAGLAGLIKVILSMRHGEIPAMPNFTTPNPYLDLDGSPFRVNTAVEPWRAPAGQPRRAGVSSFGMSGNNTHVVVEEYVQRALAVPVPGPYALPLSARDGERLREMAGRLAEHLERERPVLADVAYTLQTGRTAMAARAVVVAADHDDAVRRLRRIAEGAVEEPSGADQAHRVAARFVAGEAVDWRPARRGDGRIVSLPTYPFARERYWFTDVTPGAPAGPAGVTSRAGGKSSDHPMLDVNVSDLNGFCQRAVLDPQDFYVRDHVVRGERVLPGTAHLELARAAGELARPDATVTALTGVVWVRPVVVGDRLTVDVALRVEADGRVAFEVRDAGDPQARPYSRGTVEYGEPVGTPERMDPAAIAARCVRVRDGRECYDGFAAAGLGYGPAFRLIRELRYGPGEALARLELPADLAAGTERFGLHPSLLDAALQAVTGVTGASDAETSGAAGTPDAGQLLYLPYAVGRVEPYAPLPVHCWAYVTPSAGAPTEGDRTRFDVRLLDDDGRLLVVVRDFELRQVAAPPESVVVGLAERWVVESASLGDVSAWCVLVVGGDDAVVSVLSGVVGRVVVASPGEVGEVFEGLVVGGVVLDAVVWVGGGDPGVVFGLTGLVAAVRGCGWEGLRLLYVFAGAGGVGVAWDGAVGGWARSVGLEWSGFVCRVVRVGVGVDVVGVVGSELCGLVGAFGVVEVGVGVGGRWVSGLVEVPVGWGEVSGVVRPGGVYVVSGGGGGLGRLVVRWLVDGGAGWVVVLSRSVVEAGWLAGFGGRVVSVVGDVGARSVVGEALVRARGLGVVRGVLHVAGVVRDAVVWEKSPEVVGEVVGGKAWGAVWLDELTASDPLDFFVTFSSVAGSLGNRGQSDYAYANRFLDELVWWRSGLSGRSGRSVSVAWPLWRGGGMGLDPATERYMRRTGGLEPLEPREGLALLAGAITGDATHVIPVKGDRDKILRRHALPESAQPVAARNGVAAGVPAALGSAAQLVGLPQPTAAQSLGNSAGHVDAGPAPFPVPGTARSAEPVADRPAAVNLSRLRDLVRRDLARGVGGVLRLPVDQVDVGAELTEFGFDSITFTELATWLNDRWGLELLPSVFYDHPTLEAFADFVVTTHTGTVAARYELPTAASTGATSAVPPTTAPPTSAGTVAAQAPVPAPVAGLVARPTAAPSAVNWPSSAGEPVAIVGMAGMFPGGGGVEGFWRAVRSGEVLVGEVPADRWNWREWDGGDGRNQVRWGGFMPGVDKFDCRFFGISPAEAELMDPQQRLFLQVVWGALEDSGHRVSELAGGRVGLFVGVGGSDYQELLRASGVGVGAHSATGVAHSVLANRVSFLLDFRGVSEPVDTACSASLVAVHRGVQVLRSGECDVVVAGGVNVLCSPTGFVAFSRAGMLAGDGLCKAFDAGADGYVRGEGVGAVVLKLLSRAVADGDHVYGVVRGSAVGHGGRGVSLTAPSSRAQAEVVEAAWRDAGVSVGSVGFVEAHGTGTRLGDPVEVAGLRLAFERLGGEGVGFCGLGSVKGNVGHLETAAGVASLVKVLLSMRDGVLAPQATFRELSPFVEVGGSPFFVVDGLRRWERRGGVPRRAGVSSFGYGGVNAHVVVEEYVPAAGAGVVDDGRARVVCLSARTPDRLRAYAQALLDHIDRHAVYDEEDEARPEPDPTTLRELAGLAAGLVGVAAAELNPGDDLGEYGFDQVNLAQLGARVDARYDLPVDPERFAACRTLADFAAVLPSDRTGVQAITTPAVRRAPVGYDLEFARLAYTLQVGRDQMTERLAIVATSVADLRERLVRHLADDPTLDGVWTGGGAQRGVLSDLLLDGREGAEYLRVLREDGNVDKLARLWTAGVDLDWEALHAGPRPTRLPLPTYPFEPRRCWVSGRLRPDGLIDRPAGPPGAGADPAPVTEPAPALPSAPAAATADGTADQRERLYDLIAEVLGWRREEIRPDASFEELGFTSILVHELSGRLTERFGPVPVTALFEYKTVDALARYLTALPTPAPVEVPAPAPAVVAARPAPAASAPAVPQGPTAPSEPAGFAIVGMSGRYPMARDLHTYWENLRAGRDCVGEIPLDRPGWRQYAELARERYGEEYPRWGGFLDDVDAFDPLFFGISPLEARFLDPQERLFIQTAWECVEDAGHTPATITATPAGDGRARVGVFAGVTYNNYQMYAASQLERGQWLPVNSQTFSVANRVSYLLNLGGPSLTVDTACSSSLYAVHLACEAIRRGECEAAIAGGVNLSLHPSKYVTLAEANFTSRDGRCRSFGEGGDGYVPAEAVGAVLIKSLARALADGDHVYAVIRGSAVNHDGRTFGYSVPNPVAQAELVRAALDNAGVEPGTVGYVEAHGTGTSLGDPIEVRGLAEAFGERPPGVGPCALGSVKSGIGHAEAAAGIAQLHKVALQLAHRTLVPSLTHSAGLNPHIDFDRAGFQVQRELAPWPTPPGGAPRRAGISSFGAGGVNVHLVLEEAPPRTAPVSTAGSGPAQPAVLVLSARTEPALREYAAALAAHLCTLGDGADLTTIAWTLQAGRQPMAHRLALVATDPVTAADRLHRYATGGTGHGLCIGVVATGTAAVGTTAAGTSVGAGDALAGTGEPVELIGADSWERIARDWVAGRVQSWRALYPDGQPPTRVSLPTYPFVRERYWIVDPFAEPPVDQATGTLTPSRGGDAPTPTATGTPPTSTTDTPSPTATVSVRPGDEIVASAGGGSASVTAVPESGGIRAELAGAAPSERFALLAAYLRRKVAALLELPADTPLDLRSGFFELGMDSVLATRLGTRLERDLDVEVYANLVFDHPNVAELSAHLLTLLPEQKAPEPTVDDGLTRVTFTARWEPADPPAGNPAPADAGPLLVFDTDDAVHRILTAERAPGSVPPVLVLPGDRYARLGSAAFQLRPDEPDDHATLLADLGAAPSRILYLWPRTDADGPDRALATGLHPAFHLTRALLTARPASPVTLLYLHRFGADGPDPVHEAFAGFGRSVLHENPRLFLRTVGVQEPDGGPGARRAYLVDVCRAELPVDSYEDLEIRYRWGRRWTRRLRELDPAGGPSGPDPLAGDGACLITGGAGGLGLIFARHLARRGPARLVLTGRTAPQDTHRAALAELSALGAEAIYLPADVTDRDSVARVVAEARERFDRISGVIHSAGMLRDGMLVSRTLAQAEQVIAPKLRGALHLDAAIGDDDLDYFVLFSSLAAVGGNAGQTDYAFANRFLAAFAAQREERRAVGERHGLTRALVWPFWREGGMRVDAETEELVLRKLGIGQLDTGVGLATFDTALATAEPEAGVVQADPIRLQRLLPILPPVADPPSAAEQALRELLAELDG</sequence>
<accession>A0A7D6GSM7</accession>
<dbReference type="PROSITE" id="PS52004">
    <property type="entry name" value="KS3_2"/>
    <property type="match status" value="3"/>
</dbReference>
<evidence type="ECO:0000256" key="8">
    <source>
        <dbReference type="PROSITE-ProRule" id="PRU01363"/>
    </source>
</evidence>
<evidence type="ECO:0000256" key="5">
    <source>
        <dbReference type="ARBA" id="ARBA00022553"/>
    </source>
</evidence>
<feature type="compositionally biased region" description="Low complexity" evidence="9">
    <location>
        <begin position="3494"/>
        <end position="3519"/>
    </location>
</feature>
<dbReference type="Pfam" id="PF16197">
    <property type="entry name" value="KAsynt_C_assoc"/>
    <property type="match status" value="1"/>
</dbReference>
<dbReference type="InterPro" id="IPR049551">
    <property type="entry name" value="PKS_DH_C"/>
</dbReference>
<dbReference type="InterPro" id="IPR014030">
    <property type="entry name" value="Ketoacyl_synth_N"/>
</dbReference>
<keyword evidence="3" id="KW-0596">Phosphopantetheine</keyword>
<dbReference type="InterPro" id="IPR049552">
    <property type="entry name" value="PKS_DH_N"/>
</dbReference>
<dbReference type="SUPFAM" id="SSF53901">
    <property type="entry name" value="Thiolase-like"/>
    <property type="match status" value="3"/>
</dbReference>
<feature type="active site" description="Proton donor; for dehydratase activity" evidence="8">
    <location>
        <position position="1266"/>
    </location>
</feature>
<keyword evidence="7" id="KW-0677">Repeat</keyword>
<evidence type="ECO:0000259" key="10">
    <source>
        <dbReference type="PROSITE" id="PS50075"/>
    </source>
</evidence>
<gene>
    <name evidence="13" type="ORF">HZU44_11860</name>
</gene>
<feature type="region of interest" description="Disordered" evidence="9">
    <location>
        <begin position="3482"/>
        <end position="3519"/>
    </location>
</feature>
<dbReference type="GO" id="GO:0004315">
    <property type="term" value="F:3-oxoacyl-[acyl-carrier-protein] synthase activity"/>
    <property type="evidence" value="ECO:0007669"/>
    <property type="project" value="InterPro"/>
</dbReference>
<evidence type="ECO:0000256" key="9">
    <source>
        <dbReference type="SAM" id="MobiDB-lite"/>
    </source>
</evidence>
<dbReference type="InterPro" id="IPR036736">
    <property type="entry name" value="ACP-like_sf"/>
</dbReference>
<dbReference type="Pfam" id="PF22621">
    <property type="entry name" value="CurL-like_PKS_C"/>
    <property type="match status" value="1"/>
</dbReference>
<dbReference type="InterPro" id="IPR009081">
    <property type="entry name" value="PP-bd_ACP"/>
</dbReference>
<dbReference type="SUPFAM" id="SSF47336">
    <property type="entry name" value="ACP-like"/>
    <property type="match status" value="5"/>
</dbReference>
<dbReference type="SUPFAM" id="SSF51735">
    <property type="entry name" value="NAD(P)-binding Rossmann-fold domains"/>
    <property type="match status" value="3"/>
</dbReference>
<dbReference type="Pfam" id="PF00550">
    <property type="entry name" value="PP-binding"/>
    <property type="match status" value="5"/>
</dbReference>
<dbReference type="SMART" id="SM00825">
    <property type="entry name" value="PKS_KS"/>
    <property type="match status" value="3"/>
</dbReference>
<dbReference type="InterPro" id="IPR014031">
    <property type="entry name" value="Ketoacyl_synth_C"/>
</dbReference>
<keyword evidence="5" id="KW-0597">Phosphoprotein</keyword>
<dbReference type="PROSITE" id="PS50075">
    <property type="entry name" value="CARRIER"/>
    <property type="match status" value="5"/>
</dbReference>
<feature type="domain" description="Ketosynthase family 3 (KS3)" evidence="11">
    <location>
        <begin position="2861"/>
        <end position="3294"/>
    </location>
</feature>
<feature type="region of interest" description="Disordered" evidence="9">
    <location>
        <begin position="1959"/>
        <end position="1978"/>
    </location>
</feature>
<feature type="domain" description="Carrier" evidence="10">
    <location>
        <begin position="2485"/>
        <end position="2562"/>
    </location>
</feature>
<dbReference type="SMART" id="SM00822">
    <property type="entry name" value="PKS_KR"/>
    <property type="match status" value="2"/>
</dbReference>
<dbReference type="EMBL" id="CP058905">
    <property type="protein sequence ID" value="QLK00632.1"/>
    <property type="molecule type" value="Genomic_DNA"/>
</dbReference>
<feature type="domain" description="Carrier" evidence="10">
    <location>
        <begin position="2750"/>
        <end position="2823"/>
    </location>
</feature>
<evidence type="ECO:0000313" key="13">
    <source>
        <dbReference type="EMBL" id="QLK00632.1"/>
    </source>
</evidence>
<dbReference type="InterPro" id="IPR054514">
    <property type="entry name" value="RhiE-like_linker"/>
</dbReference>
<reference evidence="13" key="1">
    <citation type="submission" date="2020-08" db="EMBL/GenBank/DDBJ databases">
        <title>A bifunctional nitrone conjugated secondary metabolite targeting the ribosome.</title>
        <authorList>
            <person name="Limbrick E.M."/>
            <person name="Graf M."/>
            <person name="Derewacz D.K."/>
            <person name="Nguyen F."/>
            <person name="Spraggins J.M."/>
            <person name="Wieland M."/>
            <person name="Ynigez-Gutierrez A.E."/>
            <person name="Reisman B.J."/>
            <person name="Zinshteyn B."/>
            <person name="McCulloch K."/>
            <person name="Iverson T.M."/>
            <person name="Green R."/>
            <person name="Wilson D.N."/>
            <person name="Bachmann B.O."/>
        </authorList>
    </citation>
    <scope>NUCLEOTIDE SEQUENCE</scope>
    <source>
        <strain evidence="13">Africana</strain>
    </source>
</reference>
<keyword evidence="4" id="KW-0963">Cytoplasm</keyword>
<dbReference type="GO" id="GO:0031177">
    <property type="term" value="F:phosphopantetheine binding"/>
    <property type="evidence" value="ECO:0007669"/>
    <property type="project" value="InterPro"/>
</dbReference>
<dbReference type="InterPro" id="IPR049490">
    <property type="entry name" value="C883_1060-like_KR_N"/>
</dbReference>
<evidence type="ECO:0000256" key="3">
    <source>
        <dbReference type="ARBA" id="ARBA00022450"/>
    </source>
</evidence>
<evidence type="ECO:0000256" key="4">
    <source>
        <dbReference type="ARBA" id="ARBA00022490"/>
    </source>
</evidence>
<feature type="region of interest" description="C-terminal hotdog fold" evidence="8">
    <location>
        <begin position="1205"/>
        <end position="1363"/>
    </location>
</feature>
<dbReference type="Pfam" id="PF00109">
    <property type="entry name" value="ketoacyl-synt"/>
    <property type="match status" value="3"/>
</dbReference>
<dbReference type="SMART" id="SM00826">
    <property type="entry name" value="PKS_DH"/>
    <property type="match status" value="1"/>
</dbReference>
<evidence type="ECO:0000256" key="1">
    <source>
        <dbReference type="ARBA" id="ARBA00004496"/>
    </source>
</evidence>
<keyword evidence="6" id="KW-0808">Transferase</keyword>
<dbReference type="PROSITE" id="PS52019">
    <property type="entry name" value="PKS_MFAS_DH"/>
    <property type="match status" value="2"/>
</dbReference>
<feature type="region of interest" description="C-terminal hotdog fold" evidence="8">
    <location>
        <begin position="169"/>
        <end position="317"/>
    </location>
</feature>
<feature type="domain" description="Carrier" evidence="10">
    <location>
        <begin position="3562"/>
        <end position="3637"/>
    </location>
</feature>
<dbReference type="GO" id="GO:0006633">
    <property type="term" value="P:fatty acid biosynthetic process"/>
    <property type="evidence" value="ECO:0007669"/>
    <property type="project" value="InterPro"/>
</dbReference>
<dbReference type="InterPro" id="IPR006162">
    <property type="entry name" value="Ppantetheine_attach_site"/>
</dbReference>
<dbReference type="Gene3D" id="3.30.70.3290">
    <property type="match status" value="2"/>
</dbReference>
<proteinExistence type="predicted"/>
<dbReference type="PANTHER" id="PTHR43775">
    <property type="entry name" value="FATTY ACID SYNTHASE"/>
    <property type="match status" value="1"/>
</dbReference>
<feature type="region of interest" description="N-terminal hotdog fold" evidence="8">
    <location>
        <begin position="1072"/>
        <end position="1190"/>
    </location>
</feature>
<dbReference type="InterPro" id="IPR036291">
    <property type="entry name" value="NAD(P)-bd_dom_sf"/>
</dbReference>
<dbReference type="Pfam" id="PF21089">
    <property type="entry name" value="PKS_DH_N"/>
    <property type="match status" value="2"/>
</dbReference>
<dbReference type="InterPro" id="IPR018201">
    <property type="entry name" value="Ketoacyl_synth_AS"/>
</dbReference>
<dbReference type="InterPro" id="IPR020807">
    <property type="entry name" value="PKS_DH"/>
</dbReference>
<dbReference type="InterPro" id="IPR049900">
    <property type="entry name" value="PKS_mFAS_DH"/>
</dbReference>
<dbReference type="SMART" id="SM00823">
    <property type="entry name" value="PKS_PP"/>
    <property type="match status" value="4"/>
</dbReference>
<dbReference type="InterPro" id="IPR013968">
    <property type="entry name" value="PKS_KR"/>
</dbReference>
<feature type="active site" description="Proton donor; for dehydratase activity" evidence="8">
    <location>
        <position position="230"/>
    </location>
</feature>
<feature type="domain" description="PKS/mFAS DH" evidence="12">
    <location>
        <begin position="1072"/>
        <end position="1363"/>
    </location>
</feature>
<feature type="domain" description="Ketosynthase family 3 (KS3)" evidence="11">
    <location>
        <begin position="2009"/>
        <end position="2431"/>
    </location>
</feature>
<dbReference type="GO" id="GO:0005737">
    <property type="term" value="C:cytoplasm"/>
    <property type="evidence" value="ECO:0007669"/>
    <property type="project" value="UniProtKB-SubCell"/>
</dbReference>
<feature type="domain" description="PKS/mFAS DH" evidence="12">
    <location>
        <begin position="38"/>
        <end position="317"/>
    </location>
</feature>
<dbReference type="Gene3D" id="3.40.47.10">
    <property type="match status" value="3"/>
</dbReference>
<feature type="domain" description="Ketosynthase family 3 (KS3)" evidence="11">
    <location>
        <begin position="488"/>
        <end position="914"/>
    </location>
</feature>
<dbReference type="Gene3D" id="1.10.1200.10">
    <property type="entry name" value="ACP-like"/>
    <property type="match status" value="5"/>
</dbReference>
<dbReference type="SMART" id="SM01294">
    <property type="entry name" value="PKS_PP_betabranch"/>
    <property type="match status" value="3"/>
</dbReference>
<dbReference type="PANTHER" id="PTHR43775:SF37">
    <property type="entry name" value="SI:DKEY-61P9.11"/>
    <property type="match status" value="1"/>
</dbReference>
<dbReference type="Pfam" id="PF14765">
    <property type="entry name" value="PS-DH"/>
    <property type="match status" value="2"/>
</dbReference>
<evidence type="ECO:0000259" key="12">
    <source>
        <dbReference type="PROSITE" id="PS52019"/>
    </source>
</evidence>
<dbReference type="InterPro" id="IPR020841">
    <property type="entry name" value="PKS_Beta-ketoAc_synthase_dom"/>
</dbReference>
<dbReference type="Pfam" id="PF21394">
    <property type="entry name" value="Beta-ketacyl_N"/>
    <property type="match status" value="1"/>
</dbReference>
<dbReference type="PROSITE" id="PS00012">
    <property type="entry name" value="PHOSPHOPANTETHEINE"/>
    <property type="match status" value="3"/>
</dbReference>
<dbReference type="PROSITE" id="PS00606">
    <property type="entry name" value="KS3_1"/>
    <property type="match status" value="3"/>
</dbReference>
<feature type="region of interest" description="Disordered" evidence="9">
    <location>
        <begin position="2713"/>
        <end position="2749"/>
    </location>
</feature>
<dbReference type="Pfam" id="PF02801">
    <property type="entry name" value="Ketoacyl-synt_C"/>
    <property type="match status" value="3"/>
</dbReference>
<dbReference type="CDD" id="cd08953">
    <property type="entry name" value="KR_2_SDR_x"/>
    <property type="match status" value="1"/>
</dbReference>
<dbReference type="SUPFAM" id="SSF54637">
    <property type="entry name" value="Thioesterase/thiol ester dehydrase-isomerase"/>
    <property type="match status" value="1"/>
</dbReference>
<dbReference type="InterPro" id="IPR050091">
    <property type="entry name" value="PKS_NRPS_Biosynth_Enz"/>
</dbReference>
<dbReference type="Gene3D" id="3.40.50.720">
    <property type="entry name" value="NAD(P)-binding Rossmann-like Domain"/>
    <property type="match status" value="2"/>
</dbReference>
<feature type="region of interest" description="N-terminal hotdog fold" evidence="8">
    <location>
        <begin position="38"/>
        <end position="159"/>
    </location>
</feature>
<feature type="active site" description="Proton acceptor; for dehydratase activity" evidence="8">
    <location>
        <position position="1101"/>
    </location>
</feature>
<dbReference type="Gene3D" id="3.10.129.110">
    <property type="entry name" value="Polyketide synthase dehydratase"/>
    <property type="match status" value="2"/>
</dbReference>
<dbReference type="GO" id="GO:0004312">
    <property type="term" value="F:fatty acid synthase activity"/>
    <property type="evidence" value="ECO:0007669"/>
    <property type="project" value="TreeGrafter"/>
</dbReference>
<dbReference type="CDD" id="cd00833">
    <property type="entry name" value="PKS"/>
    <property type="match status" value="3"/>
</dbReference>
<dbReference type="Gene3D" id="1.10.1240.100">
    <property type="match status" value="1"/>
</dbReference>
<dbReference type="FunFam" id="3.40.47.10:FF:000019">
    <property type="entry name" value="Polyketide synthase type I"/>
    <property type="match status" value="1"/>
</dbReference>
<evidence type="ECO:0000256" key="7">
    <source>
        <dbReference type="ARBA" id="ARBA00022737"/>
    </source>
</evidence>
<feature type="active site" description="Proton acceptor; for dehydratase activity" evidence="8">
    <location>
        <position position="70"/>
    </location>
</feature>
<dbReference type="InterPro" id="IPR020806">
    <property type="entry name" value="PKS_PP-bd"/>
</dbReference>
<comment type="pathway">
    <text evidence="2">Antibiotic biosynthesis.</text>
</comment>
<evidence type="ECO:0000259" key="11">
    <source>
        <dbReference type="PROSITE" id="PS52004"/>
    </source>
</evidence>
<dbReference type="Pfam" id="PF22336">
    <property type="entry name" value="RhiE-like_linker"/>
    <property type="match status" value="2"/>
</dbReference>
<comment type="subcellular location">
    <subcellularLocation>
        <location evidence="1">Cytoplasm</location>
    </subcellularLocation>
</comment>
<feature type="region of interest" description="Disordered" evidence="9">
    <location>
        <begin position="1835"/>
        <end position="1854"/>
    </location>
</feature>
<evidence type="ECO:0000256" key="6">
    <source>
        <dbReference type="ARBA" id="ARBA00022679"/>
    </source>
</evidence>
<dbReference type="InterPro" id="IPR032821">
    <property type="entry name" value="PKS_assoc"/>
</dbReference>
<feature type="domain" description="Carrier" evidence="10">
    <location>
        <begin position="1866"/>
        <end position="1943"/>
    </location>
</feature>
<dbReference type="InterPro" id="IPR016039">
    <property type="entry name" value="Thiolase-like"/>
</dbReference>
<name>A0A7D6GSM7_9ACTN</name>
<dbReference type="InterPro" id="IPR042104">
    <property type="entry name" value="PKS_dehydratase_sf"/>
</dbReference>
<evidence type="ECO:0000256" key="2">
    <source>
        <dbReference type="ARBA" id="ARBA00004792"/>
    </source>
</evidence>